<dbReference type="InterPro" id="IPR036638">
    <property type="entry name" value="HLH_DNA-bd_sf"/>
</dbReference>
<gene>
    <name evidence="9" type="primary">LOC111292431</name>
</gene>
<dbReference type="Pfam" id="PF00010">
    <property type="entry name" value="HLH"/>
    <property type="match status" value="1"/>
</dbReference>
<reference evidence="9" key="1">
    <citation type="submission" date="2025-08" db="UniProtKB">
        <authorList>
            <consortium name="RefSeq"/>
        </authorList>
    </citation>
    <scope>IDENTIFICATION</scope>
    <source>
        <tissue evidence="9">Fruit stalk</tissue>
    </source>
</reference>
<keyword evidence="4" id="KW-0804">Transcription</keyword>
<dbReference type="GO" id="GO:0046983">
    <property type="term" value="F:protein dimerization activity"/>
    <property type="evidence" value="ECO:0007669"/>
    <property type="project" value="InterPro"/>
</dbReference>
<dbReference type="Gene3D" id="4.10.280.10">
    <property type="entry name" value="Helix-loop-helix DNA-binding domain"/>
    <property type="match status" value="1"/>
</dbReference>
<feature type="domain" description="BHLH" evidence="7">
    <location>
        <begin position="217"/>
        <end position="267"/>
    </location>
</feature>
<dbReference type="CDD" id="cd18919">
    <property type="entry name" value="bHLH_AtBPE_like"/>
    <property type="match status" value="1"/>
</dbReference>
<feature type="compositionally biased region" description="Basic and acidic residues" evidence="6">
    <location>
        <begin position="193"/>
        <end position="205"/>
    </location>
</feature>
<organism evidence="8 9">
    <name type="scientific">Durio zibethinus</name>
    <name type="common">Durian</name>
    <dbReference type="NCBI Taxonomy" id="66656"/>
    <lineage>
        <taxon>Eukaryota</taxon>
        <taxon>Viridiplantae</taxon>
        <taxon>Streptophyta</taxon>
        <taxon>Embryophyta</taxon>
        <taxon>Tracheophyta</taxon>
        <taxon>Spermatophyta</taxon>
        <taxon>Magnoliopsida</taxon>
        <taxon>eudicotyledons</taxon>
        <taxon>Gunneridae</taxon>
        <taxon>Pentapetalae</taxon>
        <taxon>rosids</taxon>
        <taxon>malvids</taxon>
        <taxon>Malvales</taxon>
        <taxon>Malvaceae</taxon>
        <taxon>Helicteroideae</taxon>
        <taxon>Durio</taxon>
    </lineage>
</organism>
<dbReference type="GO" id="GO:0003700">
    <property type="term" value="F:DNA-binding transcription factor activity"/>
    <property type="evidence" value="ECO:0007669"/>
    <property type="project" value="TreeGrafter"/>
</dbReference>
<dbReference type="RefSeq" id="XP_022740559.1">
    <property type="nucleotide sequence ID" value="XM_022884824.1"/>
</dbReference>
<dbReference type="KEGG" id="dzi:111292431"/>
<feature type="region of interest" description="Disordered" evidence="6">
    <location>
        <begin position="185"/>
        <end position="205"/>
    </location>
</feature>
<dbReference type="InterPro" id="IPR024097">
    <property type="entry name" value="bHLH_ZIP_TF"/>
</dbReference>
<evidence type="ECO:0000313" key="8">
    <source>
        <dbReference type="Proteomes" id="UP000515121"/>
    </source>
</evidence>
<dbReference type="GeneID" id="111292431"/>
<dbReference type="OrthoDB" id="1915602at2759"/>
<evidence type="ECO:0000256" key="6">
    <source>
        <dbReference type="SAM" id="MobiDB-lite"/>
    </source>
</evidence>
<evidence type="ECO:0000256" key="1">
    <source>
        <dbReference type="ARBA" id="ARBA00004123"/>
    </source>
</evidence>
<evidence type="ECO:0000256" key="5">
    <source>
        <dbReference type="ARBA" id="ARBA00023242"/>
    </source>
</evidence>
<dbReference type="GO" id="GO:0003677">
    <property type="term" value="F:DNA binding"/>
    <property type="evidence" value="ECO:0007669"/>
    <property type="project" value="UniProtKB-KW"/>
</dbReference>
<dbReference type="InterPro" id="IPR011598">
    <property type="entry name" value="bHLH_dom"/>
</dbReference>
<dbReference type="PANTHER" id="PTHR12565:SF436">
    <property type="entry name" value="TRANSCRIPTION FACTOR BEE 2-LIKE ISOFORM X1"/>
    <property type="match status" value="1"/>
</dbReference>
<evidence type="ECO:0000313" key="9">
    <source>
        <dbReference type="RefSeq" id="XP_022740559.1"/>
    </source>
</evidence>
<comment type="subcellular location">
    <subcellularLocation>
        <location evidence="1">Nucleus</location>
    </subcellularLocation>
</comment>
<evidence type="ECO:0000259" key="7">
    <source>
        <dbReference type="PROSITE" id="PS50888"/>
    </source>
</evidence>
<dbReference type="SUPFAM" id="SSF47459">
    <property type="entry name" value="HLH, helix-loop-helix DNA-binding domain"/>
    <property type="match status" value="1"/>
</dbReference>
<dbReference type="PROSITE" id="PS50888">
    <property type="entry name" value="BHLH"/>
    <property type="match status" value="1"/>
</dbReference>
<keyword evidence="5" id="KW-0539">Nucleus</keyword>
<sequence>MFPSLHSLGSCTYNGMDLTVLEKQQARLKWLQQQQQQQNYVVQNNAHVELCTSSVPQFQGLLGSSLCGGQLVELKMPEVYLGSDDFHKFVNFSVAGPEFGVSKMDLVMPEAAADYSISRTSGCQMTAFQTAVIKEEGEDVVLEKMESTTGRESFNKRKAKAVADYKCKDKKIKEVEAESEVKTKCSAEVSRNSSKEKSKASEVQKPDYIHVRARRGQATDSHSLAERARREKISKKMKCLQDLVPGCNKITGKAGMLDEIINYVQSLQRQVEFLSTKLAALNPSVEFNVDNLHVKEFPAYVANFPAAAKSPAMANLACLQLNPLQKEAVNCILDATMHPPGTATEGIASASMLIPEQALGSSCVTQLQPFSTWNTDPQCLYNVYNMGFH</sequence>
<name>A0A6P5YJ64_DURZI</name>
<evidence type="ECO:0000256" key="3">
    <source>
        <dbReference type="ARBA" id="ARBA00023125"/>
    </source>
</evidence>
<keyword evidence="3" id="KW-0238">DNA-binding</keyword>
<protein>
    <submittedName>
        <fullName evidence="9">Transcription factor HBI1-like</fullName>
    </submittedName>
</protein>
<dbReference type="FunFam" id="4.10.280.10:FF:000002">
    <property type="entry name" value="Basic helix-loop-helix transcription factor"/>
    <property type="match status" value="1"/>
</dbReference>
<dbReference type="PANTHER" id="PTHR12565">
    <property type="entry name" value="STEROL REGULATORY ELEMENT-BINDING PROTEIN"/>
    <property type="match status" value="1"/>
</dbReference>
<dbReference type="SMART" id="SM00353">
    <property type="entry name" value="HLH"/>
    <property type="match status" value="1"/>
</dbReference>
<evidence type="ECO:0000256" key="4">
    <source>
        <dbReference type="ARBA" id="ARBA00023163"/>
    </source>
</evidence>
<keyword evidence="2" id="KW-0805">Transcription regulation</keyword>
<evidence type="ECO:0000256" key="2">
    <source>
        <dbReference type="ARBA" id="ARBA00023015"/>
    </source>
</evidence>
<dbReference type="AlphaFoldDB" id="A0A6P5YJ64"/>
<proteinExistence type="predicted"/>
<accession>A0A6P5YJ64</accession>
<keyword evidence="8" id="KW-1185">Reference proteome</keyword>
<dbReference type="Proteomes" id="UP000515121">
    <property type="component" value="Unplaced"/>
</dbReference>
<dbReference type="GO" id="GO:0005634">
    <property type="term" value="C:nucleus"/>
    <property type="evidence" value="ECO:0007669"/>
    <property type="project" value="UniProtKB-SubCell"/>
</dbReference>